<dbReference type="GO" id="GO:0006004">
    <property type="term" value="P:fucose metabolic process"/>
    <property type="evidence" value="ECO:0007669"/>
    <property type="project" value="InterPro"/>
</dbReference>
<dbReference type="GO" id="GO:0004560">
    <property type="term" value="F:alpha-L-fucosidase activity"/>
    <property type="evidence" value="ECO:0007669"/>
    <property type="project" value="InterPro"/>
</dbReference>
<keyword evidence="5" id="KW-0378">Hydrolase</keyword>
<dbReference type="EMBL" id="CP063213">
    <property type="protein sequence ID" value="QOR45754.1"/>
    <property type="molecule type" value="Genomic_DNA"/>
</dbReference>
<name>A0A7M1QW67_9ACTO</name>
<dbReference type="InterPro" id="IPR000933">
    <property type="entry name" value="Glyco_hydro_29"/>
</dbReference>
<evidence type="ECO:0000256" key="6">
    <source>
        <dbReference type="ARBA" id="ARBA00023295"/>
    </source>
</evidence>
<comment type="function">
    <text evidence="1">Alpha-L-fucosidase is responsible for hydrolyzing the alpha-1,6-linked fucose joined to the reducing-end N-acetylglucosamine of the carbohydrate moieties of glycoproteins.</text>
</comment>
<dbReference type="SUPFAM" id="SSF51445">
    <property type="entry name" value="(Trans)glycosidases"/>
    <property type="match status" value="1"/>
</dbReference>
<dbReference type="Pfam" id="PF01120">
    <property type="entry name" value="Alpha_L_fucos"/>
    <property type="match status" value="1"/>
</dbReference>
<dbReference type="RefSeq" id="WP_197551242.1">
    <property type="nucleotide sequence ID" value="NZ_CP063213.1"/>
</dbReference>
<sequence length="441" mass="48887">MDNIFENRTGPAHLAATTVYPEHEVPAWFHEAKLGFFIHLGIYSIPAWAYRREPGQTTPPELAYDYHEYAEWYANTVRIPDSPCARWHEQTFGVGVSYEDLAARFSPSPAALSALVNKLVGAGGRYIVPTTKHHDGFCLWDTDTTPFSAAARGGGDVISTIADAVRATDARLGLYFSGALDWHVSHFAPIRSDEDLFGLRRNDEAFARYAAAQLNELIDRYHPDLLWNDIDWPDEGKGPQEWGLAAILGRYLETHPQATINDRWGIPLHGYLTREYTLVDEPLPEKWESTRGLNRSFGYNRHDNPSDRMSGPEVTWLLVDVVSHGGNLLLNVGPRADGTLDPYQDQVVGELGTWMAVYGQYIYASTSGPRPYSLVTPHATAYFVEPGQAPSPADLVGDTGPAGNTHLNLDTAWWLAPDGSRTPANQPAPTASFPFALIVER</sequence>
<dbReference type="Gene3D" id="3.20.20.80">
    <property type="entry name" value="Glycosidases"/>
    <property type="match status" value="1"/>
</dbReference>
<dbReference type="PRINTS" id="PR00741">
    <property type="entry name" value="GLHYDRLASE29"/>
</dbReference>
<accession>A0A7M1QW67</accession>
<dbReference type="SMART" id="SM00812">
    <property type="entry name" value="Alpha_L_fucos"/>
    <property type="match status" value="1"/>
</dbReference>
<dbReference type="InterPro" id="IPR057739">
    <property type="entry name" value="Glyco_hydro_29_N"/>
</dbReference>
<feature type="domain" description="Glycoside hydrolase family 29 N-terminal" evidence="7">
    <location>
        <begin position="22"/>
        <end position="360"/>
    </location>
</feature>
<dbReference type="PANTHER" id="PTHR10030:SF37">
    <property type="entry name" value="ALPHA-L-FUCOSIDASE-RELATED"/>
    <property type="match status" value="1"/>
</dbReference>
<evidence type="ECO:0000259" key="7">
    <source>
        <dbReference type="Pfam" id="PF01120"/>
    </source>
</evidence>
<proteinExistence type="inferred from homology"/>
<evidence type="ECO:0000256" key="5">
    <source>
        <dbReference type="ARBA" id="ARBA00022801"/>
    </source>
</evidence>
<evidence type="ECO:0000256" key="3">
    <source>
        <dbReference type="ARBA" id="ARBA00012662"/>
    </source>
</evidence>
<dbReference type="AlphaFoldDB" id="A0A7M1QW67"/>
<comment type="similarity">
    <text evidence="2">Belongs to the glycosyl hydrolase 29 family.</text>
</comment>
<dbReference type="EC" id="3.2.1.51" evidence="3"/>
<evidence type="ECO:0000256" key="1">
    <source>
        <dbReference type="ARBA" id="ARBA00004071"/>
    </source>
</evidence>
<keyword evidence="6" id="KW-0326">Glycosidase</keyword>
<dbReference type="PANTHER" id="PTHR10030">
    <property type="entry name" value="ALPHA-L-FUCOSIDASE"/>
    <property type="match status" value="1"/>
</dbReference>
<keyword evidence="9" id="KW-1185">Reference proteome</keyword>
<gene>
    <name evidence="8" type="ORF">INS88_00500</name>
</gene>
<dbReference type="InterPro" id="IPR017853">
    <property type="entry name" value="GH"/>
</dbReference>
<protein>
    <recommendedName>
        <fullName evidence="3">alpha-L-fucosidase</fullName>
        <ecNumber evidence="3">3.2.1.51</ecNumber>
    </recommendedName>
</protein>
<organism evidence="8 9">
    <name type="scientific">Trueperella pecoris</name>
    <dbReference type="NCBI Taxonomy" id="2733571"/>
    <lineage>
        <taxon>Bacteria</taxon>
        <taxon>Bacillati</taxon>
        <taxon>Actinomycetota</taxon>
        <taxon>Actinomycetes</taxon>
        <taxon>Actinomycetales</taxon>
        <taxon>Actinomycetaceae</taxon>
        <taxon>Trueperella</taxon>
    </lineage>
</organism>
<evidence type="ECO:0000256" key="2">
    <source>
        <dbReference type="ARBA" id="ARBA00007951"/>
    </source>
</evidence>
<keyword evidence="4" id="KW-0732">Signal</keyword>
<dbReference type="InterPro" id="IPR016286">
    <property type="entry name" value="FUC_metazoa-typ"/>
</dbReference>
<evidence type="ECO:0000256" key="4">
    <source>
        <dbReference type="ARBA" id="ARBA00022729"/>
    </source>
</evidence>
<evidence type="ECO:0000313" key="9">
    <source>
        <dbReference type="Proteomes" id="UP000595053"/>
    </source>
</evidence>
<dbReference type="Proteomes" id="UP000595053">
    <property type="component" value="Chromosome"/>
</dbReference>
<evidence type="ECO:0000313" key="8">
    <source>
        <dbReference type="EMBL" id="QOR45754.1"/>
    </source>
</evidence>
<reference evidence="8 9" key="1">
    <citation type="submission" date="2020-10" db="EMBL/GenBank/DDBJ databases">
        <title>Trueperella pecoris sp. nov. isolated from bovine and porcine specimens.</title>
        <authorList>
            <person name="Schoenecker L."/>
            <person name="Schnydrig P."/>
            <person name="Brodard I."/>
            <person name="Thomann A."/>
            <person name="Hemphill A."/>
            <person name="Rodriguez-Campos S."/>
            <person name="Perreten V."/>
            <person name="Jores J."/>
            <person name="Kittl S."/>
        </authorList>
    </citation>
    <scope>NUCLEOTIDE SEQUENCE [LARGE SCALE GENOMIC DNA]</scope>
    <source>
        <strain evidence="8 9">15A0121</strain>
    </source>
</reference>
<dbReference type="GO" id="GO:0016139">
    <property type="term" value="P:glycoside catabolic process"/>
    <property type="evidence" value="ECO:0007669"/>
    <property type="project" value="TreeGrafter"/>
</dbReference>
<dbReference type="GO" id="GO:0005764">
    <property type="term" value="C:lysosome"/>
    <property type="evidence" value="ECO:0007669"/>
    <property type="project" value="TreeGrafter"/>
</dbReference>